<organism evidence="3 4">
    <name type="scientific">Caenorhabditis briggsae</name>
    <dbReference type="NCBI Taxonomy" id="6238"/>
    <lineage>
        <taxon>Eukaryota</taxon>
        <taxon>Metazoa</taxon>
        <taxon>Ecdysozoa</taxon>
        <taxon>Nematoda</taxon>
        <taxon>Chromadorea</taxon>
        <taxon>Rhabditida</taxon>
        <taxon>Rhabditina</taxon>
        <taxon>Rhabditomorpha</taxon>
        <taxon>Rhabditoidea</taxon>
        <taxon>Rhabditidae</taxon>
        <taxon>Peloderinae</taxon>
        <taxon>Caenorhabditis</taxon>
    </lineage>
</organism>
<gene>
    <name evidence="3" type="ORF">L3Y34_004962</name>
</gene>
<evidence type="ECO:0000313" key="3">
    <source>
        <dbReference type="EMBL" id="ULT96793.1"/>
    </source>
</evidence>
<dbReference type="Pfam" id="PF10545">
    <property type="entry name" value="MADF_DNA_bdg"/>
    <property type="match status" value="1"/>
</dbReference>
<feature type="domain" description="MADF" evidence="2">
    <location>
        <begin position="254"/>
        <end position="348"/>
    </location>
</feature>
<feature type="region of interest" description="Disordered" evidence="1">
    <location>
        <begin position="365"/>
        <end position="404"/>
    </location>
</feature>
<feature type="compositionally biased region" description="Polar residues" evidence="1">
    <location>
        <begin position="381"/>
        <end position="404"/>
    </location>
</feature>
<dbReference type="PROSITE" id="PS51029">
    <property type="entry name" value="MADF"/>
    <property type="match status" value="1"/>
</dbReference>
<sequence length="693" mass="76754">MAMTLLENYYLLLQEIRGQQPPNFDDTSRGVLLALIKERPTIWNSTAKLTKEDVLASFGQVAGFLSNMNPDFSMWAIIEKWCWVVESFYRCTLTTSPTEWRYNNVLDYLKPYCNPHYPYLGCLPKKRRNELTQLYADPEIIKVMEATEEYNFSEGLFRDEMHALAGDEQIDFGAMLSRLTVGQVVNSKRRGRPAKEKQRSPVDAFINLTPQSAQFQKLLEQANGSNFTALSFIEPADDGVDEFNFGFTPAMYSALIELVHEIPQIWAPKYVPKGSSQTREQHFEDIARRMVVKFNGTVDVVTTEKWTGSFMEGVYAKLREKFVNEEKSKTPSTWRYYEALKFTSTEHPMPALTLADVFIKSEDPSTSFSGFPSRATVASPAGSSQSEDSRMAASSPSAATQFGMSSNGNKSIKLVLENLVARSLKEEQGVNGGGLAGTIPVTDYAELKNMLEQGKLIDGYRNSENGPPAKRMRPEGSSSPPGSSRMIVYNDGRKGTQPFQPTATWVPPREDLLAKQPKEDLIATPPQKRAQATAVVKSGFPLEKQLRKIFQTGVPNMAGMIPVTSASLQRNGLITGLNGMGLQQSALQQALLKKMEPSTTMAASLPSMPSVSSSQLLQAQAMMNGTSSSTNGNATANGEVDDKWSLLGKLICTMAREVEARDPLSGCDLFKDLQAVMYKHSVESLRPRDNNSS</sequence>
<dbReference type="Proteomes" id="UP000827892">
    <property type="component" value="Chromosome IV"/>
</dbReference>
<dbReference type="InterPro" id="IPR006578">
    <property type="entry name" value="MADF-dom"/>
</dbReference>
<proteinExistence type="predicted"/>
<evidence type="ECO:0000256" key="1">
    <source>
        <dbReference type="SAM" id="MobiDB-lite"/>
    </source>
</evidence>
<dbReference type="EMBL" id="CP090894">
    <property type="protein sequence ID" value="ULT96793.1"/>
    <property type="molecule type" value="Genomic_DNA"/>
</dbReference>
<reference evidence="3 4" key="1">
    <citation type="submission" date="2022-05" db="EMBL/GenBank/DDBJ databases">
        <title>Chromosome-level reference genomes for two strains of Caenorhabditis briggsae: an improved platform for comparative genomics.</title>
        <authorList>
            <person name="Stevens L."/>
            <person name="Andersen E.C."/>
        </authorList>
    </citation>
    <scope>NUCLEOTIDE SEQUENCE [LARGE SCALE GENOMIC DNA]</scope>
    <source>
        <strain evidence="3">QX1410_ONT</strain>
        <tissue evidence="3">Whole-organism</tissue>
    </source>
</reference>
<evidence type="ECO:0000313" key="4">
    <source>
        <dbReference type="Proteomes" id="UP000827892"/>
    </source>
</evidence>
<accession>A0AAE9ADI2</accession>
<protein>
    <recommendedName>
        <fullName evidence="2">MADF domain-containing protein</fullName>
    </recommendedName>
</protein>
<name>A0AAE9ADI2_CAEBR</name>
<feature type="region of interest" description="Disordered" evidence="1">
    <location>
        <begin position="458"/>
        <end position="504"/>
    </location>
</feature>
<evidence type="ECO:0000259" key="2">
    <source>
        <dbReference type="PROSITE" id="PS51029"/>
    </source>
</evidence>
<dbReference type="AlphaFoldDB" id="A0AAE9ADI2"/>